<evidence type="ECO:0000313" key="1">
    <source>
        <dbReference type="EMBL" id="PBK71769.1"/>
    </source>
</evidence>
<sequence length="63" mass="7219">VGSKTVTHHLKDTLFAPKAINNLISISRLDDTGMEARFHRGKVEFLQNDSQVLAVRHKSWQLY</sequence>
<protein>
    <submittedName>
        <fullName evidence="1">Uncharacterized protein</fullName>
    </submittedName>
</protein>
<name>A0A2H3BLN0_9AGAR</name>
<evidence type="ECO:0000313" key="2">
    <source>
        <dbReference type="Proteomes" id="UP000218334"/>
    </source>
</evidence>
<dbReference type="AlphaFoldDB" id="A0A2H3BLN0"/>
<dbReference type="EMBL" id="KZ293423">
    <property type="protein sequence ID" value="PBK71769.1"/>
    <property type="molecule type" value="Genomic_DNA"/>
</dbReference>
<feature type="non-terminal residue" evidence="1">
    <location>
        <position position="1"/>
    </location>
</feature>
<gene>
    <name evidence="1" type="ORF">ARMSODRAFT_882899</name>
</gene>
<organism evidence="1 2">
    <name type="scientific">Armillaria solidipes</name>
    <dbReference type="NCBI Taxonomy" id="1076256"/>
    <lineage>
        <taxon>Eukaryota</taxon>
        <taxon>Fungi</taxon>
        <taxon>Dikarya</taxon>
        <taxon>Basidiomycota</taxon>
        <taxon>Agaricomycotina</taxon>
        <taxon>Agaricomycetes</taxon>
        <taxon>Agaricomycetidae</taxon>
        <taxon>Agaricales</taxon>
        <taxon>Marasmiineae</taxon>
        <taxon>Physalacriaceae</taxon>
        <taxon>Armillaria</taxon>
    </lineage>
</organism>
<accession>A0A2H3BLN0</accession>
<proteinExistence type="predicted"/>
<keyword evidence="2" id="KW-1185">Reference proteome</keyword>
<dbReference type="STRING" id="1076256.A0A2H3BLN0"/>
<reference evidence="2" key="1">
    <citation type="journal article" date="2017" name="Nat. Ecol. Evol.">
        <title>Genome expansion and lineage-specific genetic innovations in the forest pathogenic fungi Armillaria.</title>
        <authorList>
            <person name="Sipos G."/>
            <person name="Prasanna A.N."/>
            <person name="Walter M.C."/>
            <person name="O'Connor E."/>
            <person name="Balint B."/>
            <person name="Krizsan K."/>
            <person name="Kiss B."/>
            <person name="Hess J."/>
            <person name="Varga T."/>
            <person name="Slot J."/>
            <person name="Riley R."/>
            <person name="Boka B."/>
            <person name="Rigling D."/>
            <person name="Barry K."/>
            <person name="Lee J."/>
            <person name="Mihaltcheva S."/>
            <person name="LaButti K."/>
            <person name="Lipzen A."/>
            <person name="Waldron R."/>
            <person name="Moloney N.M."/>
            <person name="Sperisen C."/>
            <person name="Kredics L."/>
            <person name="Vagvoelgyi C."/>
            <person name="Patrignani A."/>
            <person name="Fitzpatrick D."/>
            <person name="Nagy I."/>
            <person name="Doyle S."/>
            <person name="Anderson J.B."/>
            <person name="Grigoriev I.V."/>
            <person name="Gueldener U."/>
            <person name="Muensterkoetter M."/>
            <person name="Nagy L.G."/>
        </authorList>
    </citation>
    <scope>NUCLEOTIDE SEQUENCE [LARGE SCALE GENOMIC DNA]</scope>
    <source>
        <strain evidence="2">28-4</strain>
    </source>
</reference>
<dbReference type="Proteomes" id="UP000218334">
    <property type="component" value="Unassembled WGS sequence"/>
</dbReference>